<reference evidence="1 2" key="1">
    <citation type="submission" date="2022-03" db="EMBL/GenBank/DDBJ databases">
        <title>Parabacteroides sp. nov. isolated from swine feces.</title>
        <authorList>
            <person name="Bak J.E."/>
        </authorList>
    </citation>
    <scope>NUCLEOTIDE SEQUENCE [LARGE SCALE GENOMIC DNA]</scope>
    <source>
        <strain evidence="1 2">AGMB00274</strain>
    </source>
</reference>
<accession>A0ABT0C7A9</accession>
<dbReference type="EMBL" id="JAKZMM010000094">
    <property type="protein sequence ID" value="MCJ2382486.1"/>
    <property type="molecule type" value="Genomic_DNA"/>
</dbReference>
<dbReference type="RefSeq" id="WP_243326807.1">
    <property type="nucleotide sequence ID" value="NZ_JAKZMM010000094.1"/>
</dbReference>
<evidence type="ECO:0000313" key="1">
    <source>
        <dbReference type="EMBL" id="MCJ2382486.1"/>
    </source>
</evidence>
<sequence>MESKTVFSNGRNTFDTVLEGETITMRGTATIGKETIEFNGQMSRKDNGTYIGDYATASVSVGDSSRIDYLIEAATMLKQLTSDVKAKSQEETA</sequence>
<gene>
    <name evidence="1" type="ORF">MUN53_18085</name>
</gene>
<organism evidence="1 2">
    <name type="scientific">Parabacteroides faecalis</name>
    <dbReference type="NCBI Taxonomy" id="2924040"/>
    <lineage>
        <taxon>Bacteria</taxon>
        <taxon>Pseudomonadati</taxon>
        <taxon>Bacteroidota</taxon>
        <taxon>Bacteroidia</taxon>
        <taxon>Bacteroidales</taxon>
        <taxon>Tannerellaceae</taxon>
        <taxon>Parabacteroides</taxon>
    </lineage>
</organism>
<proteinExistence type="predicted"/>
<keyword evidence="2" id="KW-1185">Reference proteome</keyword>
<name>A0ABT0C7A9_9BACT</name>
<comment type="caution">
    <text evidence="1">The sequence shown here is derived from an EMBL/GenBank/DDBJ whole genome shotgun (WGS) entry which is preliminary data.</text>
</comment>
<protein>
    <submittedName>
        <fullName evidence="1">Uncharacterized protein</fullName>
    </submittedName>
</protein>
<dbReference type="Proteomes" id="UP001165444">
    <property type="component" value="Unassembled WGS sequence"/>
</dbReference>
<evidence type="ECO:0000313" key="2">
    <source>
        <dbReference type="Proteomes" id="UP001165444"/>
    </source>
</evidence>